<evidence type="ECO:0000256" key="1">
    <source>
        <dbReference type="SAM" id="MobiDB-lite"/>
    </source>
</evidence>
<dbReference type="InterPro" id="IPR015889">
    <property type="entry name" value="Intradiol_dOase_core"/>
</dbReference>
<dbReference type="EMBL" id="QJNU01000452">
    <property type="protein sequence ID" value="RYO98662.1"/>
    <property type="molecule type" value="Genomic_DNA"/>
</dbReference>
<evidence type="ECO:0000313" key="4">
    <source>
        <dbReference type="EMBL" id="RYO98662.1"/>
    </source>
</evidence>
<dbReference type="Pfam" id="PF00775">
    <property type="entry name" value="Dioxygenase_C"/>
    <property type="match status" value="1"/>
</dbReference>
<dbReference type="GO" id="GO:0008199">
    <property type="term" value="F:ferric iron binding"/>
    <property type="evidence" value="ECO:0007669"/>
    <property type="project" value="InterPro"/>
</dbReference>
<organism evidence="4 5">
    <name type="scientific">Monosporascus ibericus</name>
    <dbReference type="NCBI Taxonomy" id="155417"/>
    <lineage>
        <taxon>Eukaryota</taxon>
        <taxon>Fungi</taxon>
        <taxon>Dikarya</taxon>
        <taxon>Ascomycota</taxon>
        <taxon>Pezizomycotina</taxon>
        <taxon>Sordariomycetes</taxon>
        <taxon>Xylariomycetidae</taxon>
        <taxon>Xylariales</taxon>
        <taxon>Xylariales incertae sedis</taxon>
        <taxon>Monosporascus</taxon>
    </lineage>
</organism>
<feature type="signal peptide" evidence="2">
    <location>
        <begin position="1"/>
        <end position="21"/>
    </location>
</feature>
<dbReference type="Proteomes" id="UP000293360">
    <property type="component" value="Unassembled WGS sequence"/>
</dbReference>
<evidence type="ECO:0000256" key="2">
    <source>
        <dbReference type="SAM" id="SignalP"/>
    </source>
</evidence>
<comment type="caution">
    <text evidence="4">The sequence shown here is derived from an EMBL/GenBank/DDBJ whole genome shotgun (WGS) entry which is preliminary data.</text>
</comment>
<dbReference type="PANTHER" id="PTHR34315">
    <property type="match status" value="1"/>
</dbReference>
<proteinExistence type="predicted"/>
<keyword evidence="2" id="KW-0732">Signal</keyword>
<feature type="chain" id="PRO_5020792539" description="Intradiol ring-cleavage dioxygenases domain-containing protein" evidence="2">
    <location>
        <begin position="22"/>
        <end position="400"/>
    </location>
</feature>
<feature type="compositionally biased region" description="Gly residues" evidence="1">
    <location>
        <begin position="364"/>
        <end position="377"/>
    </location>
</feature>
<dbReference type="SUPFAM" id="SSF49482">
    <property type="entry name" value="Aromatic compound dioxygenase"/>
    <property type="match status" value="1"/>
</dbReference>
<dbReference type="InterPro" id="IPR000627">
    <property type="entry name" value="Intradiol_dOase_C"/>
</dbReference>
<feature type="region of interest" description="Disordered" evidence="1">
    <location>
        <begin position="360"/>
        <end position="400"/>
    </location>
</feature>
<feature type="compositionally biased region" description="Low complexity" evidence="1">
    <location>
        <begin position="378"/>
        <end position="391"/>
    </location>
</feature>
<evidence type="ECO:0000259" key="3">
    <source>
        <dbReference type="Pfam" id="PF00775"/>
    </source>
</evidence>
<accession>A0A4Q4T6Q5</accession>
<dbReference type="CDD" id="cd03457">
    <property type="entry name" value="intradiol_dioxygenase_like"/>
    <property type="match status" value="1"/>
</dbReference>
<gene>
    <name evidence="4" type="ORF">DL764_007021</name>
</gene>
<evidence type="ECO:0000313" key="5">
    <source>
        <dbReference type="Proteomes" id="UP000293360"/>
    </source>
</evidence>
<reference evidence="4 5" key="1">
    <citation type="submission" date="2018-06" db="EMBL/GenBank/DDBJ databases">
        <title>Complete Genomes of Monosporascus.</title>
        <authorList>
            <person name="Robinson A.J."/>
            <person name="Natvig D.O."/>
        </authorList>
    </citation>
    <scope>NUCLEOTIDE SEQUENCE [LARGE SCALE GENOMIC DNA]</scope>
    <source>
        <strain evidence="4 5">CBS 110550</strain>
    </source>
</reference>
<name>A0A4Q4T6Q5_9PEZI</name>
<dbReference type="PANTHER" id="PTHR34315:SF2">
    <property type="entry name" value="ANCHORED DIOXYGENASE, PUTATIVE (AFU_ORTHOLOGUE AFUA_3G01800)-RELATED"/>
    <property type="match status" value="1"/>
</dbReference>
<dbReference type="GO" id="GO:0016702">
    <property type="term" value="F:oxidoreductase activity, acting on single donors with incorporation of molecular oxygen, incorporation of two atoms of oxygen"/>
    <property type="evidence" value="ECO:0007669"/>
    <property type="project" value="InterPro"/>
</dbReference>
<dbReference type="OrthoDB" id="121380at2759"/>
<keyword evidence="5" id="KW-1185">Reference proteome</keyword>
<feature type="domain" description="Intradiol ring-cleavage dioxygenases" evidence="3">
    <location>
        <begin position="138"/>
        <end position="238"/>
    </location>
</feature>
<dbReference type="STRING" id="155417.A0A4Q4T6Q5"/>
<sequence length="400" mass="43123">MVAFSKLTIAASAAFAGYALAHPGEHHDAAHIKREIVARDFAAQVGARSLSACSSKTHARSLNQRSIMRRAEKVNNLRKKRGITAPARKNKRDLEDLQKWEAINHNMSSTLDYDMFTPLENVFGANTSCILAPEVTDGPYYVVGEFMRSNVKESKWSDGVDLFLEVQYIDTNTCEPIPTVAVDIWNCNATGTYSGISTDGNYAEGGLNSTYLRGIQLTDHDGVASFETIFPGHYSGRAVHTHILAHTNTRVQSNGTISVWDAPVAHIGQLFWPDDLREEVETTYPYTLNTQPLTTNDEDMWSIVAADESYDPIPQFVYLGDSIEDGLFAWIQIGINASADYTDDEYYSIAGYIDAEGGHSTGSQVGGGGEGGPGGNGTMPSGGPSGSGIPSGAPPAPTDA</sequence>
<dbReference type="Gene3D" id="2.60.130.10">
    <property type="entry name" value="Aromatic compound dioxygenase"/>
    <property type="match status" value="1"/>
</dbReference>
<dbReference type="AlphaFoldDB" id="A0A4Q4T6Q5"/>
<protein>
    <recommendedName>
        <fullName evidence="3">Intradiol ring-cleavage dioxygenases domain-containing protein</fullName>
    </recommendedName>
</protein>